<evidence type="ECO:0000256" key="1">
    <source>
        <dbReference type="SAM" id="MobiDB-lite"/>
    </source>
</evidence>
<evidence type="ECO:0000313" key="3">
    <source>
        <dbReference type="Proteomes" id="UP001066276"/>
    </source>
</evidence>
<accession>A0AAV7L8S5</accession>
<sequence length="153" mass="15662">MELFPPIHRRDLGRSPRPGPGLRLSGRGGGMQERRRGIRPPPPGSAAAGSAFFRGFRASGALSFSSWPDAGRKPSGPLGPSYARGPGRSLPRRECADSGPRPLRWGDGGDAGEQVGGSGPEAASAPLPGSVPVGLAPVRGLRCSRPLLAAATP</sequence>
<dbReference type="Proteomes" id="UP001066276">
    <property type="component" value="Chromosome 11"/>
</dbReference>
<proteinExistence type="predicted"/>
<name>A0AAV7L8S5_PLEWA</name>
<feature type="region of interest" description="Disordered" evidence="1">
    <location>
        <begin position="63"/>
        <end position="136"/>
    </location>
</feature>
<feature type="compositionally biased region" description="Gly residues" evidence="1">
    <location>
        <begin position="106"/>
        <end position="119"/>
    </location>
</feature>
<organism evidence="2 3">
    <name type="scientific">Pleurodeles waltl</name>
    <name type="common">Iberian ribbed newt</name>
    <dbReference type="NCBI Taxonomy" id="8319"/>
    <lineage>
        <taxon>Eukaryota</taxon>
        <taxon>Metazoa</taxon>
        <taxon>Chordata</taxon>
        <taxon>Craniata</taxon>
        <taxon>Vertebrata</taxon>
        <taxon>Euteleostomi</taxon>
        <taxon>Amphibia</taxon>
        <taxon>Batrachia</taxon>
        <taxon>Caudata</taxon>
        <taxon>Salamandroidea</taxon>
        <taxon>Salamandridae</taxon>
        <taxon>Pleurodelinae</taxon>
        <taxon>Pleurodeles</taxon>
    </lineage>
</organism>
<keyword evidence="3" id="KW-1185">Reference proteome</keyword>
<dbReference type="EMBL" id="JANPWB010000015">
    <property type="protein sequence ID" value="KAJ1087324.1"/>
    <property type="molecule type" value="Genomic_DNA"/>
</dbReference>
<gene>
    <name evidence="2" type="ORF">NDU88_000504</name>
</gene>
<reference evidence="2" key="1">
    <citation type="journal article" date="2022" name="bioRxiv">
        <title>Sequencing and chromosome-scale assembly of the giantPleurodeles waltlgenome.</title>
        <authorList>
            <person name="Brown T."/>
            <person name="Elewa A."/>
            <person name="Iarovenko S."/>
            <person name="Subramanian E."/>
            <person name="Araus A.J."/>
            <person name="Petzold A."/>
            <person name="Susuki M."/>
            <person name="Suzuki K.-i.T."/>
            <person name="Hayashi T."/>
            <person name="Toyoda A."/>
            <person name="Oliveira C."/>
            <person name="Osipova E."/>
            <person name="Leigh N.D."/>
            <person name="Simon A."/>
            <person name="Yun M.H."/>
        </authorList>
    </citation>
    <scope>NUCLEOTIDE SEQUENCE</scope>
    <source>
        <strain evidence="2">20211129_DDA</strain>
        <tissue evidence="2">Liver</tissue>
    </source>
</reference>
<protein>
    <submittedName>
        <fullName evidence="2">Uncharacterized protein</fullName>
    </submittedName>
</protein>
<dbReference type="AlphaFoldDB" id="A0AAV7L8S5"/>
<evidence type="ECO:0000313" key="2">
    <source>
        <dbReference type="EMBL" id="KAJ1087324.1"/>
    </source>
</evidence>
<comment type="caution">
    <text evidence="2">The sequence shown here is derived from an EMBL/GenBank/DDBJ whole genome shotgun (WGS) entry which is preliminary data.</text>
</comment>
<feature type="region of interest" description="Disordered" evidence="1">
    <location>
        <begin position="1"/>
        <end position="51"/>
    </location>
</feature>